<dbReference type="AlphaFoldDB" id="A0A417YG10"/>
<evidence type="ECO:0000313" key="3">
    <source>
        <dbReference type="Proteomes" id="UP000285456"/>
    </source>
</evidence>
<sequence>MPVLLLLLAHLVADFWLQTDLMVKNKIKHLKKHLLHHLLTTGIALVVIWGYHFAFQHIIKYFILPFIFIIITHLLIDLLKIKLIDSIPKSATDNMKKLGYFLLDQALHVIMIIISCILFFHMKAPELAASLLNLNGTSSLSLPNIVLFMIIIYILATTVSGHIVKYIIGSLPSELANFEGELTLKNQLSAGQENNRPKTENSFTEEYHYFTYSSPLRSRGKLIGYIERLLVITLTVIGAYPSIAFIIAAKSIARFKQLDDRNWAEYFLLGTLSSIFLGLVLGLVVQRIIM</sequence>
<feature type="transmembrane region" description="Helical" evidence="1">
    <location>
        <begin position="35"/>
        <end position="52"/>
    </location>
</feature>
<dbReference type="Pfam" id="PF11750">
    <property type="entry name" value="DUF3307"/>
    <property type="match status" value="1"/>
</dbReference>
<accession>A0A417YG10</accession>
<dbReference type="EMBL" id="QWEH01000008">
    <property type="protein sequence ID" value="RHW31646.1"/>
    <property type="molecule type" value="Genomic_DNA"/>
</dbReference>
<feature type="transmembrane region" description="Helical" evidence="1">
    <location>
        <begin position="58"/>
        <end position="79"/>
    </location>
</feature>
<keyword evidence="3" id="KW-1185">Reference proteome</keyword>
<dbReference type="OrthoDB" id="5122730at2"/>
<keyword evidence="1" id="KW-0812">Transmembrane</keyword>
<dbReference type="RefSeq" id="WP_095306913.1">
    <property type="nucleotide sequence ID" value="NZ_JAMAWL010000001.1"/>
</dbReference>
<name>A0A417YG10_9BACI</name>
<feature type="transmembrane region" description="Helical" evidence="1">
    <location>
        <begin position="229"/>
        <end position="252"/>
    </location>
</feature>
<keyword evidence="1" id="KW-0472">Membrane</keyword>
<comment type="caution">
    <text evidence="2">The sequence shown here is derived from an EMBL/GenBank/DDBJ whole genome shotgun (WGS) entry which is preliminary data.</text>
</comment>
<evidence type="ECO:0000256" key="1">
    <source>
        <dbReference type="SAM" id="Phobius"/>
    </source>
</evidence>
<dbReference type="Proteomes" id="UP000285456">
    <property type="component" value="Unassembled WGS sequence"/>
</dbReference>
<dbReference type="InterPro" id="IPR021737">
    <property type="entry name" value="Phage_phiKZ_Orf197"/>
</dbReference>
<evidence type="ECO:0000313" key="2">
    <source>
        <dbReference type="EMBL" id="RHW31646.1"/>
    </source>
</evidence>
<keyword evidence="1" id="KW-1133">Transmembrane helix</keyword>
<reference evidence="2 3" key="1">
    <citation type="journal article" date="2007" name="Int. J. Syst. Evol. Microbiol.">
        <title>Oceanobacillus profundus sp. nov., isolated from a deep-sea sediment core.</title>
        <authorList>
            <person name="Kim Y.G."/>
            <person name="Choi D.H."/>
            <person name="Hyun S."/>
            <person name="Cho B.C."/>
        </authorList>
    </citation>
    <scope>NUCLEOTIDE SEQUENCE [LARGE SCALE GENOMIC DNA]</scope>
    <source>
        <strain evidence="2 3">DSM 18246</strain>
    </source>
</reference>
<feature type="transmembrane region" description="Helical" evidence="1">
    <location>
        <begin position="142"/>
        <end position="164"/>
    </location>
</feature>
<proteinExistence type="predicted"/>
<protein>
    <submittedName>
        <fullName evidence="2">DUF3307 domain-containing protein</fullName>
    </submittedName>
</protein>
<organism evidence="2 3">
    <name type="scientific">Oceanobacillus profundus</name>
    <dbReference type="NCBI Taxonomy" id="372463"/>
    <lineage>
        <taxon>Bacteria</taxon>
        <taxon>Bacillati</taxon>
        <taxon>Bacillota</taxon>
        <taxon>Bacilli</taxon>
        <taxon>Bacillales</taxon>
        <taxon>Bacillaceae</taxon>
        <taxon>Oceanobacillus</taxon>
    </lineage>
</organism>
<feature type="transmembrane region" description="Helical" evidence="1">
    <location>
        <begin position="264"/>
        <end position="285"/>
    </location>
</feature>
<gene>
    <name evidence="2" type="ORF">D1B32_13070</name>
</gene>
<feature type="transmembrane region" description="Helical" evidence="1">
    <location>
        <begin position="100"/>
        <end position="122"/>
    </location>
</feature>